<dbReference type="PANTHER" id="PTHR34387">
    <property type="entry name" value="SLR1258 PROTEIN"/>
    <property type="match status" value="1"/>
</dbReference>
<dbReference type="InterPro" id="IPR016907">
    <property type="entry name" value="UCP029033"/>
</dbReference>
<feature type="transmembrane region" description="Helical" evidence="1">
    <location>
        <begin position="7"/>
        <end position="28"/>
    </location>
</feature>
<keyword evidence="3" id="KW-1185">Reference proteome</keyword>
<evidence type="ECO:0000313" key="2">
    <source>
        <dbReference type="EMBL" id="MBF4692705.1"/>
    </source>
</evidence>
<dbReference type="RefSeq" id="WP_194700945.1">
    <property type="nucleotide sequence ID" value="NZ_JADKNH010000003.1"/>
</dbReference>
<sequence length="245" mass="26939">MKKINGLTLITISIILSLGLIVSSYMAVEGVKSIKSAPKSLTVTGSAKREIKSDVIVWQGSFSVDAPDMTSGYVALKENAETVKKYFSEKGIKPEEITFSSVDTYTRNRILDNGVYTNIVESYNLSQTVKINSTRVLEVAEIGRNSTELIEQGINFTSNNPQYFYSKLADLKIEMIGLATEDSKARAEAMVAVTGNQIGMLQSARVGVFQITSLYSNEIDDYGINDTSTYEKEITAVVTCDFEVK</sequence>
<evidence type="ECO:0000313" key="3">
    <source>
        <dbReference type="Proteomes" id="UP000614200"/>
    </source>
</evidence>
<dbReference type="InterPro" id="IPR007497">
    <property type="entry name" value="SIMPL/DUF541"/>
</dbReference>
<accession>A0ABR9ZQG5</accession>
<name>A0ABR9ZQG5_9FIRM</name>
<dbReference type="InterPro" id="IPR052022">
    <property type="entry name" value="26kDa_periplasmic_antigen"/>
</dbReference>
<keyword evidence="1" id="KW-0472">Membrane</keyword>
<dbReference type="Proteomes" id="UP000614200">
    <property type="component" value="Unassembled WGS sequence"/>
</dbReference>
<organism evidence="2 3">
    <name type="scientific">Fusibacter ferrireducens</name>
    <dbReference type="NCBI Taxonomy" id="2785058"/>
    <lineage>
        <taxon>Bacteria</taxon>
        <taxon>Bacillati</taxon>
        <taxon>Bacillota</taxon>
        <taxon>Clostridia</taxon>
        <taxon>Eubacteriales</taxon>
        <taxon>Eubacteriales Family XII. Incertae Sedis</taxon>
        <taxon>Fusibacter</taxon>
    </lineage>
</organism>
<protein>
    <submittedName>
        <fullName evidence="2">SIMPL domain-containing protein</fullName>
    </submittedName>
</protein>
<keyword evidence="1" id="KW-0812">Transmembrane</keyword>
<dbReference type="Pfam" id="PF04402">
    <property type="entry name" value="SIMPL"/>
    <property type="match status" value="1"/>
</dbReference>
<gene>
    <name evidence="2" type="ORF">ISU02_06225</name>
</gene>
<proteinExistence type="predicted"/>
<comment type="caution">
    <text evidence="2">The sequence shown here is derived from an EMBL/GenBank/DDBJ whole genome shotgun (WGS) entry which is preliminary data.</text>
</comment>
<dbReference type="EMBL" id="JADKNH010000003">
    <property type="protein sequence ID" value="MBF4692705.1"/>
    <property type="molecule type" value="Genomic_DNA"/>
</dbReference>
<dbReference type="PIRSF" id="PIRSF029033">
    <property type="entry name" value="UCP029033"/>
    <property type="match status" value="1"/>
</dbReference>
<dbReference type="PANTHER" id="PTHR34387:SF2">
    <property type="entry name" value="SLR1258 PROTEIN"/>
    <property type="match status" value="1"/>
</dbReference>
<reference evidence="2 3" key="1">
    <citation type="submission" date="2020-11" db="EMBL/GenBank/DDBJ databases">
        <title>Fusibacter basophilias sp. nov.</title>
        <authorList>
            <person name="Qiu D."/>
        </authorList>
    </citation>
    <scope>NUCLEOTIDE SEQUENCE [LARGE SCALE GENOMIC DNA]</scope>
    <source>
        <strain evidence="2 3">Q10-2</strain>
    </source>
</reference>
<keyword evidence="1" id="KW-1133">Transmembrane helix</keyword>
<evidence type="ECO:0000256" key="1">
    <source>
        <dbReference type="SAM" id="Phobius"/>
    </source>
</evidence>
<dbReference type="Gene3D" id="3.30.70.2970">
    <property type="entry name" value="Protein of unknown function (DUF541), domain 2"/>
    <property type="match status" value="1"/>
</dbReference>